<dbReference type="Pfam" id="PF11239">
    <property type="entry name" value="DUF3040"/>
    <property type="match status" value="1"/>
</dbReference>
<accession>A0A2A9DQZ2</accession>
<dbReference type="InterPro" id="IPR021401">
    <property type="entry name" value="DUF3040"/>
</dbReference>
<comment type="caution">
    <text evidence="3">The sequence shown here is derived from an EMBL/GenBank/DDBJ whole genome shotgun (WGS) entry which is preliminary data.</text>
</comment>
<reference evidence="3 4" key="1">
    <citation type="submission" date="2017-10" db="EMBL/GenBank/DDBJ databases">
        <title>Sequencing the genomes of 1000 actinobacteria strains.</title>
        <authorList>
            <person name="Klenk H.-P."/>
        </authorList>
    </citation>
    <scope>NUCLEOTIDE SEQUENCE [LARGE SCALE GENOMIC DNA]</scope>
    <source>
        <strain evidence="3 4">DSM 20688</strain>
    </source>
</reference>
<feature type="transmembrane region" description="Helical" evidence="2">
    <location>
        <begin position="40"/>
        <end position="62"/>
    </location>
</feature>
<dbReference type="STRING" id="1724.GCA_001044175_01207"/>
<feature type="region of interest" description="Disordered" evidence="1">
    <location>
        <begin position="93"/>
        <end position="134"/>
    </location>
</feature>
<protein>
    <recommendedName>
        <fullName evidence="5">DUF3040 family protein</fullName>
    </recommendedName>
</protein>
<dbReference type="EMBL" id="PDJF01000001">
    <property type="protein sequence ID" value="PFG28392.1"/>
    <property type="molecule type" value="Genomic_DNA"/>
</dbReference>
<gene>
    <name evidence="3" type="ORF">ATK06_1502</name>
</gene>
<feature type="compositionally biased region" description="Basic and acidic residues" evidence="1">
    <location>
        <begin position="124"/>
        <end position="134"/>
    </location>
</feature>
<evidence type="ECO:0000256" key="2">
    <source>
        <dbReference type="SAM" id="Phobius"/>
    </source>
</evidence>
<keyword evidence="2" id="KW-0812">Transmembrane</keyword>
<proteinExistence type="predicted"/>
<dbReference type="RefSeq" id="WP_048379382.1">
    <property type="nucleotide sequence ID" value="NZ_LDYE01000003.1"/>
</dbReference>
<organism evidence="3 4">
    <name type="scientific">Corynebacterium renale</name>
    <dbReference type="NCBI Taxonomy" id="1724"/>
    <lineage>
        <taxon>Bacteria</taxon>
        <taxon>Bacillati</taxon>
        <taxon>Actinomycetota</taxon>
        <taxon>Actinomycetes</taxon>
        <taxon>Mycobacteriales</taxon>
        <taxon>Corynebacteriaceae</taxon>
        <taxon>Corynebacterium</taxon>
    </lineage>
</organism>
<evidence type="ECO:0000256" key="1">
    <source>
        <dbReference type="SAM" id="MobiDB-lite"/>
    </source>
</evidence>
<feature type="transmembrane region" description="Helical" evidence="2">
    <location>
        <begin position="68"/>
        <end position="89"/>
    </location>
</feature>
<keyword evidence="4" id="KW-1185">Reference proteome</keyword>
<evidence type="ECO:0000313" key="3">
    <source>
        <dbReference type="EMBL" id="PFG28392.1"/>
    </source>
</evidence>
<dbReference type="OrthoDB" id="5244024at2"/>
<sequence>MALSEQEQQALREIEASLLADDPKFGQSVKSEHASYGSGGAITLQGVALIAVGLVLLVAGVALAQASLWFIILSVLGFILMFGAGVWMLKGGGAQPSHGSRPVSRPLSDGRGSASSRKSAGSSMEEKFRKRFEQ</sequence>
<evidence type="ECO:0008006" key="5">
    <source>
        <dbReference type="Google" id="ProtNLM"/>
    </source>
</evidence>
<dbReference type="AlphaFoldDB" id="A0A2A9DQZ2"/>
<keyword evidence="2" id="KW-1133">Transmembrane helix</keyword>
<name>A0A2A9DQZ2_9CORY</name>
<dbReference type="Proteomes" id="UP000221653">
    <property type="component" value="Unassembled WGS sequence"/>
</dbReference>
<keyword evidence="2" id="KW-0472">Membrane</keyword>
<evidence type="ECO:0000313" key="4">
    <source>
        <dbReference type="Proteomes" id="UP000221653"/>
    </source>
</evidence>
<feature type="compositionally biased region" description="Low complexity" evidence="1">
    <location>
        <begin position="109"/>
        <end position="123"/>
    </location>
</feature>